<dbReference type="InterPro" id="IPR047057">
    <property type="entry name" value="MerR_fam"/>
</dbReference>
<dbReference type="Proteomes" id="UP000009235">
    <property type="component" value="Chromosome"/>
</dbReference>
<evidence type="ECO:0000256" key="3">
    <source>
        <dbReference type="ARBA" id="ARBA00023125"/>
    </source>
</evidence>
<dbReference type="PROSITE" id="PS50937">
    <property type="entry name" value="HTH_MERR_2"/>
    <property type="match status" value="1"/>
</dbReference>
<dbReference type="EMBL" id="CP002786">
    <property type="protein sequence ID" value="AEF41184.1"/>
    <property type="molecule type" value="Genomic_DNA"/>
</dbReference>
<dbReference type="STRING" id="443218.AS9A_2737"/>
<evidence type="ECO:0000259" key="5">
    <source>
        <dbReference type="PROSITE" id="PS50937"/>
    </source>
</evidence>
<protein>
    <submittedName>
        <fullName evidence="6">Putative MerR family transcriptional regulator</fullName>
    </submittedName>
</protein>
<keyword evidence="4" id="KW-0804">Transcription</keyword>
<dbReference type="KEGG" id="asd:AS9A_2737"/>
<proteinExistence type="predicted"/>
<accession>F6EI77</accession>
<dbReference type="GO" id="GO:0003700">
    <property type="term" value="F:DNA-binding transcription factor activity"/>
    <property type="evidence" value="ECO:0007669"/>
    <property type="project" value="InterPro"/>
</dbReference>
<keyword evidence="3" id="KW-0238">DNA-binding</keyword>
<evidence type="ECO:0000313" key="7">
    <source>
        <dbReference type="Proteomes" id="UP000009235"/>
    </source>
</evidence>
<keyword evidence="1" id="KW-0678">Repressor</keyword>
<evidence type="ECO:0000256" key="4">
    <source>
        <dbReference type="ARBA" id="ARBA00023163"/>
    </source>
</evidence>
<dbReference type="AlphaFoldDB" id="F6EI77"/>
<dbReference type="PANTHER" id="PTHR30204">
    <property type="entry name" value="REDOX-CYCLING DRUG-SENSING TRANSCRIPTIONAL ACTIVATOR SOXR"/>
    <property type="match status" value="1"/>
</dbReference>
<dbReference type="Gene3D" id="1.10.1660.10">
    <property type="match status" value="2"/>
</dbReference>
<dbReference type="SMART" id="SM00422">
    <property type="entry name" value="HTH_MERR"/>
    <property type="match status" value="1"/>
</dbReference>
<name>F6EI77_HOYSD</name>
<dbReference type="PANTHER" id="PTHR30204:SF69">
    <property type="entry name" value="MERR-FAMILY TRANSCRIPTIONAL REGULATOR"/>
    <property type="match status" value="1"/>
</dbReference>
<dbReference type="GO" id="GO:0003677">
    <property type="term" value="F:DNA binding"/>
    <property type="evidence" value="ECO:0007669"/>
    <property type="project" value="UniProtKB-KW"/>
</dbReference>
<dbReference type="Pfam" id="PF13411">
    <property type="entry name" value="MerR_1"/>
    <property type="match status" value="1"/>
</dbReference>
<dbReference type="eggNOG" id="COG0789">
    <property type="taxonomic scope" value="Bacteria"/>
</dbReference>
<keyword evidence="2" id="KW-0805">Transcription regulation</keyword>
<dbReference type="SUPFAM" id="SSF46955">
    <property type="entry name" value="Putative DNA-binding domain"/>
    <property type="match status" value="1"/>
</dbReference>
<organism evidence="6 7">
    <name type="scientific">Hoyosella subflava (strain DSM 45089 / JCM 17490 / NBRC 109087 / DQS3-9A1)</name>
    <name type="common">Amycolicicoccus subflavus</name>
    <dbReference type="NCBI Taxonomy" id="443218"/>
    <lineage>
        <taxon>Bacteria</taxon>
        <taxon>Bacillati</taxon>
        <taxon>Actinomycetota</taxon>
        <taxon>Actinomycetes</taxon>
        <taxon>Mycobacteriales</taxon>
        <taxon>Hoyosellaceae</taxon>
        <taxon>Hoyosella</taxon>
    </lineage>
</organism>
<gene>
    <name evidence="6" type="ordered locus">AS9A_2737</name>
</gene>
<keyword evidence="7" id="KW-1185">Reference proteome</keyword>
<evidence type="ECO:0000313" key="6">
    <source>
        <dbReference type="EMBL" id="AEF41184.1"/>
    </source>
</evidence>
<evidence type="ECO:0000256" key="1">
    <source>
        <dbReference type="ARBA" id="ARBA00022491"/>
    </source>
</evidence>
<reference evidence="6 7" key="1">
    <citation type="journal article" date="2011" name="J. Bacteriol.">
        <title>Complete genome sequence of Amycolicicoccus subflavus DQS3-9A1T, an actinomycete isolated from crude oil-polluted soil.</title>
        <authorList>
            <person name="Cai M."/>
            <person name="Chen W.M."/>
            <person name="Nie Y."/>
            <person name="Chi C.Q."/>
            <person name="Wang Y.N."/>
            <person name="Tang Y.Q."/>
            <person name="Li G.Y."/>
            <person name="Wu X.L."/>
        </authorList>
    </citation>
    <scope>NUCLEOTIDE SEQUENCE [LARGE SCALE GENOMIC DNA]</scope>
    <source>
        <strain evidence="7">DSM 45089 / DQS3-9A1</strain>
    </source>
</reference>
<sequence>MQQIRVLEHHGVLPPAVRTVSGYRKFSGVHVQAALAYRALALAAGPVEAKRIMRAAHASTTSAVLALIDVVHARLAAEREGLRLAQQAASAISEEPLEDPRPADAMSISELAEAIGVRASTLRHWESEGLVTPTRTRQRARTYRPADVRDARIVHQLREGGFRIPVLKTLMPQLRHHRGWDQVSGALAAREATLTSRSRHLMRASAVLDGLLEPS</sequence>
<feature type="domain" description="HTH merR-type" evidence="5">
    <location>
        <begin position="105"/>
        <end position="173"/>
    </location>
</feature>
<dbReference type="HOGENOM" id="CLU_080407_0_0_11"/>
<dbReference type="InterPro" id="IPR009061">
    <property type="entry name" value="DNA-bd_dom_put_sf"/>
</dbReference>
<dbReference type="InterPro" id="IPR000551">
    <property type="entry name" value="MerR-type_HTH_dom"/>
</dbReference>
<evidence type="ECO:0000256" key="2">
    <source>
        <dbReference type="ARBA" id="ARBA00023015"/>
    </source>
</evidence>